<protein>
    <submittedName>
        <fullName evidence="8 9">Uncharacterized protein LOC129342874</fullName>
    </submittedName>
</protein>
<keyword evidence="7" id="KW-1185">Reference proteome</keyword>
<dbReference type="PANTHER" id="PTHR32341:SF17">
    <property type="entry name" value="IRG-TYPE G DOMAIN-CONTAINING PROTEIN"/>
    <property type="match status" value="1"/>
</dbReference>
<dbReference type="RefSeq" id="XP_054854796.1">
    <property type="nucleotide sequence ID" value="XM_054998821.1"/>
</dbReference>
<feature type="domain" description="IRG-type G" evidence="6">
    <location>
        <begin position="17"/>
        <end position="197"/>
    </location>
</feature>
<comment type="similarity">
    <text evidence="1">Belongs to the TRAFAC class dynamin-like GTPase superfamily. IRG family.</text>
</comment>
<evidence type="ECO:0000313" key="10">
    <source>
        <dbReference type="RefSeq" id="XP_054854798.1"/>
    </source>
</evidence>
<feature type="region of interest" description="Disordered" evidence="5">
    <location>
        <begin position="213"/>
        <end position="241"/>
    </location>
</feature>
<dbReference type="KEGG" id="emc:129342874"/>
<dbReference type="InterPro" id="IPR007743">
    <property type="entry name" value="Immunity-related_GTPase-like"/>
</dbReference>
<feature type="domain" description="IRG-type G" evidence="6">
    <location>
        <begin position="267"/>
        <end position="447"/>
    </location>
</feature>
<name>A0AA97KDB4_EUBMA</name>
<dbReference type="RefSeq" id="XP_054854797.1">
    <property type="nucleotide sequence ID" value="XM_054998822.1"/>
</dbReference>
<dbReference type="Proteomes" id="UP001190640">
    <property type="component" value="Chromosome 15"/>
</dbReference>
<evidence type="ECO:0000313" key="7">
    <source>
        <dbReference type="Proteomes" id="UP001190640"/>
    </source>
</evidence>
<evidence type="ECO:0000256" key="3">
    <source>
        <dbReference type="ARBA" id="ARBA00022801"/>
    </source>
</evidence>
<keyword evidence="4" id="KW-0342">GTP-binding</keyword>
<dbReference type="GeneID" id="129342874"/>
<proteinExistence type="inferred from homology"/>
<dbReference type="AlphaFoldDB" id="A0AA97KDB4"/>
<keyword evidence="3" id="KW-0378">Hydrolase</keyword>
<evidence type="ECO:0000259" key="6">
    <source>
        <dbReference type="PROSITE" id="PS51716"/>
    </source>
</evidence>
<dbReference type="RefSeq" id="XP_054854798.1">
    <property type="nucleotide sequence ID" value="XM_054998823.1"/>
</dbReference>
<dbReference type="GO" id="GO:0003924">
    <property type="term" value="F:GTPase activity"/>
    <property type="evidence" value="ECO:0007669"/>
    <property type="project" value="TreeGrafter"/>
</dbReference>
<dbReference type="PROSITE" id="PS51716">
    <property type="entry name" value="G_IRG"/>
    <property type="match status" value="3"/>
</dbReference>
<evidence type="ECO:0000256" key="4">
    <source>
        <dbReference type="ARBA" id="ARBA00023134"/>
    </source>
</evidence>
<evidence type="ECO:0000313" key="8">
    <source>
        <dbReference type="RefSeq" id="XP_054854796.1"/>
    </source>
</evidence>
<keyword evidence="2" id="KW-0547">Nucleotide-binding</keyword>
<organism evidence="7 10">
    <name type="scientific">Eublepharis macularius</name>
    <name type="common">Leopard gecko</name>
    <name type="synonym">Cyrtodactylus macularius</name>
    <dbReference type="NCBI Taxonomy" id="481883"/>
    <lineage>
        <taxon>Eukaryota</taxon>
        <taxon>Metazoa</taxon>
        <taxon>Chordata</taxon>
        <taxon>Craniata</taxon>
        <taxon>Vertebrata</taxon>
        <taxon>Euteleostomi</taxon>
        <taxon>Lepidosauria</taxon>
        <taxon>Squamata</taxon>
        <taxon>Bifurcata</taxon>
        <taxon>Gekkota</taxon>
        <taxon>Eublepharidae</taxon>
        <taxon>Eublepharinae</taxon>
        <taxon>Eublepharis</taxon>
    </lineage>
</organism>
<dbReference type="Gene3D" id="3.40.50.300">
    <property type="entry name" value="P-loop containing nucleotide triphosphate hydrolases"/>
    <property type="match status" value="3"/>
</dbReference>
<dbReference type="FunFam" id="3.40.50.300:FF:000541">
    <property type="entry name" value="Immunity related GTPase M"/>
    <property type="match status" value="3"/>
</dbReference>
<gene>
    <name evidence="8 9 10" type="primary">LOC129342874</name>
</gene>
<sequence length="860" mass="97089">MGGKNSTQLGQNVVGKNTLDIAVTGVTGSGKSTLVNALRGLSDCDEGAAKTGVCQTTMEPMCYPHPTFPNVTIWDLPGIGAPNFMAREYPEKVNFSQYDFFIIVGCHRFSICDIQLCRAVQKMGKRFYYIRSKVDYDIHLEKRKPHFSEETTLQCIRKHILENLVKVGASSAEVFLISVWDYDKYDFLLLRRTLENEINELRRHVLRPDVLQDSEKRKHDRSTETSGRTTMSGERSTSIVCSESKGGESLSKLVATTPPGLNVLEKNTLDFAVTGVSGAGKSSLVNALRGLSDFDEGAAHTDVIEGTTEPMGYPHPTFTNVTIWDLPGIGTPRFKAEEYLERVNYNQYDFFIIVSSDRFTLCDIQLSNAVQKMGKRFYYVRAKMDVSIKNEKIKPDFNEQATLQKVRKYCLENLVKAGIFSPEIFLISNWYQDKYDFPLLKRTLEKEISEEKHGRSTELSQNTGIYAFLSKAALTFDLAKLKNSIAQKCFEQVTADIRKELDELENAKLNIAITGLSGTGKSSLVNALRGMTDYETDAAKTGIMQTTMQQHDYPHPLFPNVTLWDLPGIGTPEFDPKDYLEKINFKKYDFFIIVSSDRFTVNDAMLAREIQKRKKNFYYVRSKMDVSIASESLDPNFNMEKTIENLRKYCCENLVKAGELSPRVFLISRRDLSMYDFPLLQEALEHDLDDLKKHAFITSLPVLSREILKKKKAAMEDLIWKVAITSANISMIPDPGFSLVCDVNILVATLKLFYKVFGLDEDSLHRVAEVFSKEYQVLKSAVKKSPMSSEITPNFVNGLLNKSRLCVTVLTIQPVLDFIPLLGFLTGGASSFITTFYMLKSFLSDIVEDAENVRAKAAEP</sequence>
<dbReference type="InterPro" id="IPR030385">
    <property type="entry name" value="G_IRG_dom"/>
</dbReference>
<dbReference type="InterPro" id="IPR027417">
    <property type="entry name" value="P-loop_NTPase"/>
</dbReference>
<evidence type="ECO:0000256" key="5">
    <source>
        <dbReference type="SAM" id="MobiDB-lite"/>
    </source>
</evidence>
<dbReference type="GO" id="GO:0016020">
    <property type="term" value="C:membrane"/>
    <property type="evidence" value="ECO:0007669"/>
    <property type="project" value="InterPro"/>
</dbReference>
<feature type="compositionally biased region" description="Polar residues" evidence="5">
    <location>
        <begin position="224"/>
        <end position="241"/>
    </location>
</feature>
<evidence type="ECO:0000313" key="9">
    <source>
        <dbReference type="RefSeq" id="XP_054854797.1"/>
    </source>
</evidence>
<dbReference type="Pfam" id="PF05049">
    <property type="entry name" value="IIGP"/>
    <property type="match status" value="3"/>
</dbReference>
<evidence type="ECO:0000256" key="1">
    <source>
        <dbReference type="ARBA" id="ARBA00005429"/>
    </source>
</evidence>
<dbReference type="InterPro" id="IPR051515">
    <property type="entry name" value="IRG"/>
</dbReference>
<accession>A0AA97KDB4</accession>
<reference evidence="8 9" key="1">
    <citation type="submission" date="2025-04" db="UniProtKB">
        <authorList>
            <consortium name="RefSeq"/>
        </authorList>
    </citation>
    <scope>IDENTIFICATION</scope>
    <source>
        <tissue evidence="8 9">Blood</tissue>
    </source>
</reference>
<dbReference type="SUPFAM" id="SSF52540">
    <property type="entry name" value="P-loop containing nucleoside triphosphate hydrolases"/>
    <property type="match status" value="3"/>
</dbReference>
<dbReference type="GO" id="GO:0005525">
    <property type="term" value="F:GTP binding"/>
    <property type="evidence" value="ECO:0007669"/>
    <property type="project" value="UniProtKB-KW"/>
</dbReference>
<dbReference type="PANTHER" id="PTHR32341">
    <property type="entry name" value="INTERFERON-INDUCIBLE GTPASE"/>
    <property type="match status" value="1"/>
</dbReference>
<feature type="domain" description="IRG-type G" evidence="6">
    <location>
        <begin position="507"/>
        <end position="687"/>
    </location>
</feature>
<feature type="compositionally biased region" description="Basic and acidic residues" evidence="5">
    <location>
        <begin position="213"/>
        <end position="223"/>
    </location>
</feature>
<evidence type="ECO:0000256" key="2">
    <source>
        <dbReference type="ARBA" id="ARBA00022741"/>
    </source>
</evidence>